<dbReference type="Proteomes" id="UP000591941">
    <property type="component" value="Unassembled WGS sequence"/>
</dbReference>
<sequence length="138" mass="15912">MITVNATLPAEARKLREDVFIHEQGFENEFDEIDQSAHHVIYWESDRAVGTCRFFPAEEDGAYYIGRMAVAKDHRHQQLGTVILEAAETAIKKLGGKKIMLSAQVRAQNFYLRNGYTGDPEEVHMDEGEPHRWLYKEM</sequence>
<dbReference type="CDD" id="cd04301">
    <property type="entry name" value="NAT_SF"/>
    <property type="match status" value="1"/>
</dbReference>
<dbReference type="InterPro" id="IPR050832">
    <property type="entry name" value="Bact_Acetyltransf"/>
</dbReference>
<evidence type="ECO:0000313" key="4">
    <source>
        <dbReference type="EMBL" id="MBB6478297.1"/>
    </source>
</evidence>
<dbReference type="Pfam" id="PF00583">
    <property type="entry name" value="Acetyltransf_1"/>
    <property type="match status" value="1"/>
</dbReference>
<dbReference type="AlphaFoldDB" id="A0A841R560"/>
<dbReference type="GO" id="GO:0016747">
    <property type="term" value="F:acyltransferase activity, transferring groups other than amino-acyl groups"/>
    <property type="evidence" value="ECO:0007669"/>
    <property type="project" value="InterPro"/>
</dbReference>
<comment type="caution">
    <text evidence="4">The sequence shown here is derived from an EMBL/GenBank/DDBJ whole genome shotgun (WGS) entry which is preliminary data.</text>
</comment>
<gene>
    <name evidence="4" type="ORF">HNR45_001368</name>
</gene>
<keyword evidence="1 4" id="KW-0808">Transferase</keyword>
<name>A0A841R560_9FIRM</name>
<evidence type="ECO:0000313" key="5">
    <source>
        <dbReference type="Proteomes" id="UP000591941"/>
    </source>
</evidence>
<dbReference type="EMBL" id="JACHHI010000007">
    <property type="protein sequence ID" value="MBB6478297.1"/>
    <property type="molecule type" value="Genomic_DNA"/>
</dbReference>
<dbReference type="InterPro" id="IPR000182">
    <property type="entry name" value="GNAT_dom"/>
</dbReference>
<evidence type="ECO:0000259" key="3">
    <source>
        <dbReference type="PROSITE" id="PS51186"/>
    </source>
</evidence>
<dbReference type="RefSeq" id="WP_159823323.1">
    <property type="nucleotide sequence ID" value="NZ_CABWNB010000005.1"/>
</dbReference>
<proteinExistence type="predicted"/>
<feature type="domain" description="N-acetyltransferase" evidence="3">
    <location>
        <begin position="1"/>
        <end position="138"/>
    </location>
</feature>
<evidence type="ECO:0000256" key="2">
    <source>
        <dbReference type="ARBA" id="ARBA00023315"/>
    </source>
</evidence>
<keyword evidence="5" id="KW-1185">Reference proteome</keyword>
<dbReference type="PROSITE" id="PS51186">
    <property type="entry name" value="GNAT"/>
    <property type="match status" value="1"/>
</dbReference>
<evidence type="ECO:0000256" key="1">
    <source>
        <dbReference type="ARBA" id="ARBA00022679"/>
    </source>
</evidence>
<dbReference type="GeneID" id="93486621"/>
<protein>
    <submittedName>
        <fullName evidence="4">Putative GNAT family N-acyltransferase</fullName>
    </submittedName>
</protein>
<dbReference type="SUPFAM" id="SSF55729">
    <property type="entry name" value="Acyl-CoA N-acyltransferases (Nat)"/>
    <property type="match status" value="1"/>
</dbReference>
<reference evidence="4 5" key="1">
    <citation type="submission" date="2020-08" db="EMBL/GenBank/DDBJ databases">
        <title>Genomic Encyclopedia of Type Strains, Phase IV (KMG-IV): sequencing the most valuable type-strain genomes for metagenomic binning, comparative biology and taxonomic classification.</title>
        <authorList>
            <person name="Goeker M."/>
        </authorList>
    </citation>
    <scope>NUCLEOTIDE SEQUENCE [LARGE SCALE GENOMIC DNA]</scope>
    <source>
        <strain evidence="4 5">DSM 21255</strain>
    </source>
</reference>
<organism evidence="4 5">
    <name type="scientific">Negativicoccus succinicivorans</name>
    <dbReference type="NCBI Taxonomy" id="620903"/>
    <lineage>
        <taxon>Bacteria</taxon>
        <taxon>Bacillati</taxon>
        <taxon>Bacillota</taxon>
        <taxon>Negativicutes</taxon>
        <taxon>Veillonellales</taxon>
        <taxon>Veillonellaceae</taxon>
        <taxon>Negativicoccus</taxon>
    </lineage>
</organism>
<dbReference type="PANTHER" id="PTHR43877">
    <property type="entry name" value="AMINOALKYLPHOSPHONATE N-ACETYLTRANSFERASE-RELATED-RELATED"/>
    <property type="match status" value="1"/>
</dbReference>
<dbReference type="OrthoDB" id="9796171at2"/>
<accession>A0A841R560</accession>
<dbReference type="InterPro" id="IPR016181">
    <property type="entry name" value="Acyl_CoA_acyltransferase"/>
</dbReference>
<dbReference type="Gene3D" id="3.40.630.30">
    <property type="match status" value="1"/>
</dbReference>
<keyword evidence="2 4" id="KW-0012">Acyltransferase</keyword>